<dbReference type="AlphaFoldDB" id="A0A4U1BC97"/>
<proteinExistence type="predicted"/>
<sequence length="201" mass="21085">MSKFIVAGILASLLLAPARAEERADQLAQARQSYAQGDLIGAIGGLERAAESGSAEARGFLAYILFQSGQVAPALVMYRQAADAGDGFALVRLAELKLTGRGVDADPAGALEMLQQALDKGRVEAGVILAGVYESGLPGTEPNPSLALAYYQQAAESGDQDAIGRLIRVYAQGGLGEQADQTKLAYWQAAMQRLSDEELAQ</sequence>
<feature type="signal peptide" evidence="1">
    <location>
        <begin position="1"/>
        <end position="20"/>
    </location>
</feature>
<reference evidence="2 3" key="1">
    <citation type="submission" date="2019-04" db="EMBL/GenBank/DDBJ databases">
        <authorList>
            <person name="Hwang J.C."/>
        </authorList>
    </citation>
    <scope>NUCLEOTIDE SEQUENCE [LARGE SCALE GENOMIC DNA]</scope>
    <source>
        <strain evidence="2 3">IMCC35001</strain>
    </source>
</reference>
<dbReference type="SUPFAM" id="SSF81901">
    <property type="entry name" value="HCP-like"/>
    <property type="match status" value="1"/>
</dbReference>
<comment type="caution">
    <text evidence="2">The sequence shown here is derived from an EMBL/GenBank/DDBJ whole genome shotgun (WGS) entry which is preliminary data.</text>
</comment>
<organism evidence="2 3">
    <name type="scientific">Ferrimonas sediminicola</name>
    <dbReference type="NCBI Taxonomy" id="2569538"/>
    <lineage>
        <taxon>Bacteria</taxon>
        <taxon>Pseudomonadati</taxon>
        <taxon>Pseudomonadota</taxon>
        <taxon>Gammaproteobacteria</taxon>
        <taxon>Alteromonadales</taxon>
        <taxon>Ferrimonadaceae</taxon>
        <taxon>Ferrimonas</taxon>
    </lineage>
</organism>
<dbReference type="Gene3D" id="1.25.40.10">
    <property type="entry name" value="Tetratricopeptide repeat domain"/>
    <property type="match status" value="1"/>
</dbReference>
<keyword evidence="1" id="KW-0732">Signal</keyword>
<dbReference type="InterPro" id="IPR050767">
    <property type="entry name" value="Sel1_AlgK"/>
</dbReference>
<dbReference type="SMART" id="SM00671">
    <property type="entry name" value="SEL1"/>
    <property type="match status" value="3"/>
</dbReference>
<dbReference type="InterPro" id="IPR006597">
    <property type="entry name" value="Sel1-like"/>
</dbReference>
<name>A0A4U1BC97_9GAMM</name>
<dbReference type="Pfam" id="PF08238">
    <property type="entry name" value="Sel1"/>
    <property type="match status" value="3"/>
</dbReference>
<feature type="chain" id="PRO_5020600151" evidence="1">
    <location>
        <begin position="21"/>
        <end position="201"/>
    </location>
</feature>
<evidence type="ECO:0000256" key="1">
    <source>
        <dbReference type="SAM" id="SignalP"/>
    </source>
</evidence>
<gene>
    <name evidence="2" type="ORF">FCL40_13105</name>
</gene>
<dbReference type="OrthoDB" id="5886447at2"/>
<dbReference type="Proteomes" id="UP000305674">
    <property type="component" value="Unassembled WGS sequence"/>
</dbReference>
<dbReference type="PANTHER" id="PTHR11102:SF160">
    <property type="entry name" value="ERAD-ASSOCIATED E3 UBIQUITIN-PROTEIN LIGASE COMPONENT HRD3"/>
    <property type="match status" value="1"/>
</dbReference>
<accession>A0A4U1BC97</accession>
<keyword evidence="3" id="KW-1185">Reference proteome</keyword>
<evidence type="ECO:0000313" key="2">
    <source>
        <dbReference type="EMBL" id="TKB48283.1"/>
    </source>
</evidence>
<dbReference type="InterPro" id="IPR011990">
    <property type="entry name" value="TPR-like_helical_dom_sf"/>
</dbReference>
<dbReference type="PANTHER" id="PTHR11102">
    <property type="entry name" value="SEL-1-LIKE PROTEIN"/>
    <property type="match status" value="1"/>
</dbReference>
<protein>
    <submittedName>
        <fullName evidence="2">Sel1 repeat family protein</fullName>
    </submittedName>
</protein>
<evidence type="ECO:0000313" key="3">
    <source>
        <dbReference type="Proteomes" id="UP000305674"/>
    </source>
</evidence>
<dbReference type="RefSeq" id="WP_136853754.1">
    <property type="nucleotide sequence ID" value="NZ_SWCI01000008.1"/>
</dbReference>
<dbReference type="EMBL" id="SWCI01000008">
    <property type="protein sequence ID" value="TKB48283.1"/>
    <property type="molecule type" value="Genomic_DNA"/>
</dbReference>